<evidence type="ECO:0000313" key="1">
    <source>
        <dbReference type="EMBL" id="RTQ33765.1"/>
    </source>
</evidence>
<dbReference type="EMBL" id="RXOE01000003">
    <property type="protein sequence ID" value="RTQ33765.1"/>
    <property type="molecule type" value="Genomic_DNA"/>
</dbReference>
<evidence type="ECO:0000313" key="2">
    <source>
        <dbReference type="Proteomes" id="UP000267418"/>
    </source>
</evidence>
<dbReference type="InterPro" id="IPR023198">
    <property type="entry name" value="PGP-like_dom2"/>
</dbReference>
<gene>
    <name evidence="1" type="ORF">EJP69_15455</name>
</gene>
<sequence>MENHSPVQYWRDEIERNAYNAAFFELGLRWHWDGETYDRLMGLGQDANERIGHYLKTHQPHLLKAYDAEFLAVAIEQKKEIHRKREMASSSYFNWAESHGVELGA</sequence>
<reference evidence="1 2" key="1">
    <citation type="submission" date="2018-12" db="EMBL/GenBank/DDBJ databases">
        <title>The genome of Variovorax gossypii DSM 100435.</title>
        <authorList>
            <person name="Gao J."/>
            <person name="Sun J."/>
        </authorList>
    </citation>
    <scope>NUCLEOTIDE SEQUENCE [LARGE SCALE GENOMIC DNA]</scope>
    <source>
        <strain evidence="1 2">DSM 100435</strain>
    </source>
</reference>
<dbReference type="Gene3D" id="1.10.150.240">
    <property type="entry name" value="Putative phosphatase, domain 2"/>
    <property type="match status" value="1"/>
</dbReference>
<dbReference type="Proteomes" id="UP000267418">
    <property type="component" value="Unassembled WGS sequence"/>
</dbReference>
<dbReference type="AlphaFoldDB" id="A0A3S0IZX3"/>
<keyword evidence="2" id="KW-1185">Reference proteome</keyword>
<protein>
    <submittedName>
        <fullName evidence="1">Uncharacterized protein</fullName>
    </submittedName>
</protein>
<proteinExistence type="predicted"/>
<accession>A0A3S0IZX3</accession>
<comment type="caution">
    <text evidence="1">The sequence shown here is derived from an EMBL/GenBank/DDBJ whole genome shotgun (WGS) entry which is preliminary data.</text>
</comment>
<organism evidence="1 2">
    <name type="scientific">Variovorax gossypii</name>
    <dbReference type="NCBI Taxonomy" id="1679495"/>
    <lineage>
        <taxon>Bacteria</taxon>
        <taxon>Pseudomonadati</taxon>
        <taxon>Pseudomonadota</taxon>
        <taxon>Betaproteobacteria</taxon>
        <taxon>Burkholderiales</taxon>
        <taxon>Comamonadaceae</taxon>
        <taxon>Variovorax</taxon>
    </lineage>
</organism>
<name>A0A3S0IZX3_9BURK</name>
<dbReference type="RefSeq" id="WP_093206552.1">
    <property type="nucleotide sequence ID" value="NZ_RXOE01000003.1"/>
</dbReference>
<dbReference type="OrthoDB" id="5293434at2"/>